<evidence type="ECO:0000256" key="1">
    <source>
        <dbReference type="SAM" id="MobiDB-lite"/>
    </source>
</evidence>
<evidence type="ECO:0000313" key="2">
    <source>
        <dbReference type="EMBL" id="SCM71982.1"/>
    </source>
</evidence>
<proteinExistence type="predicted"/>
<dbReference type="EMBL" id="FMJC01000002">
    <property type="protein sequence ID" value="SCM71982.1"/>
    <property type="molecule type" value="Genomic_DNA"/>
</dbReference>
<protein>
    <submittedName>
        <fullName evidence="2">Uncharacterized protein</fullName>
    </submittedName>
</protein>
<sequence length="64" mass="6846">MANPSSASHSHSSRASSGSVQGLARQGIAPLPATHSAPYTDLRVPRGKPRIFRSMGLRQHRLAQ</sequence>
<gene>
    <name evidence="2" type="ORF">KL86DES1_20325</name>
</gene>
<name>A0A212L346_9BACT</name>
<organism evidence="2">
    <name type="scientific">uncultured Desulfovibrio sp</name>
    <dbReference type="NCBI Taxonomy" id="167968"/>
    <lineage>
        <taxon>Bacteria</taxon>
        <taxon>Pseudomonadati</taxon>
        <taxon>Thermodesulfobacteriota</taxon>
        <taxon>Desulfovibrionia</taxon>
        <taxon>Desulfovibrionales</taxon>
        <taxon>Desulfovibrionaceae</taxon>
        <taxon>Desulfovibrio</taxon>
        <taxon>environmental samples</taxon>
    </lineage>
</organism>
<feature type="region of interest" description="Disordered" evidence="1">
    <location>
        <begin position="1"/>
        <end position="64"/>
    </location>
</feature>
<reference evidence="2" key="1">
    <citation type="submission" date="2016-08" db="EMBL/GenBank/DDBJ databases">
        <authorList>
            <person name="Seilhamer J.J."/>
        </authorList>
    </citation>
    <scope>NUCLEOTIDE SEQUENCE</scope>
    <source>
        <strain evidence="2">86-1</strain>
    </source>
</reference>
<dbReference type="AlphaFoldDB" id="A0A212L346"/>
<accession>A0A212L346</accession>
<feature type="compositionally biased region" description="Low complexity" evidence="1">
    <location>
        <begin position="1"/>
        <end position="19"/>
    </location>
</feature>